<dbReference type="InterPro" id="IPR013087">
    <property type="entry name" value="Znf_C2H2_type"/>
</dbReference>
<feature type="domain" description="C2H2-type" evidence="3">
    <location>
        <begin position="550"/>
        <end position="574"/>
    </location>
</feature>
<reference evidence="5 6" key="1">
    <citation type="journal article" date="2022" name="Nat. Genet.">
        <title>Improved pea reference genome and pan-genome highlight genomic features and evolutionary characteristics.</title>
        <authorList>
            <person name="Yang T."/>
            <person name="Liu R."/>
            <person name="Luo Y."/>
            <person name="Hu S."/>
            <person name="Wang D."/>
            <person name="Wang C."/>
            <person name="Pandey M.K."/>
            <person name="Ge S."/>
            <person name="Xu Q."/>
            <person name="Li N."/>
            <person name="Li G."/>
            <person name="Huang Y."/>
            <person name="Saxena R.K."/>
            <person name="Ji Y."/>
            <person name="Li M."/>
            <person name="Yan X."/>
            <person name="He Y."/>
            <person name="Liu Y."/>
            <person name="Wang X."/>
            <person name="Xiang C."/>
            <person name="Varshney R.K."/>
            <person name="Ding H."/>
            <person name="Gao S."/>
            <person name="Zong X."/>
        </authorList>
    </citation>
    <scope>NUCLEOTIDE SEQUENCE [LARGE SCALE GENOMIC DNA]</scope>
    <source>
        <strain evidence="5 6">cv. Zhongwan 6</strain>
    </source>
</reference>
<feature type="compositionally biased region" description="Polar residues" evidence="1">
    <location>
        <begin position="254"/>
        <end position="266"/>
    </location>
</feature>
<feature type="domain" description="C2H2-type" evidence="3">
    <location>
        <begin position="291"/>
        <end position="315"/>
    </location>
</feature>
<keyword evidence="2" id="KW-1133">Transmembrane helix</keyword>
<dbReference type="InterPro" id="IPR004345">
    <property type="entry name" value="TB2_DP1_HVA22"/>
</dbReference>
<sequence>MLHMAFSCFLKLSFKFLHHFAWYAIYSSFIFLIFLMNLRIVSSNLCESAFHLFYFLLFSRPLVALVYPMCASIQAIETDSYAETKNLISYWILLSFIYLFEYAFITLLPWLWVWLYVKLMIIFLLTIPDFGRATYVYNNLIRPMKLQIVVAWRFNEYWRKCFVEKDDFLMHAERYVKENGTEALEKLIASKNTMCRPDAEVTNEIISTDNKEMLKTNGERLQTEHLDIKDLEAIEKRETPATKQDIPVIPKVGPSQSASSATTKGTAENDRAGGEVPQSSTSTQKEMQKEWTCALCLVTTSSEMTLNSHLSGRRHRARTEALIAKKQPTLQRQKDAVTNEILATDDKEMLKTNGDQRLQTEHRDIKEKKEIPATKQRTYDNTVASQKASSDIVETKATAESDRAGGEIPQSSSRLKEVQKEWTCALCLVTTSSEATLFSHLKGKKHMASCEAALKAKKQAALQKLKIYQPKEEVKQKNVNNMLNSKVKNGDGNVNKEEEVKQKNVNNVLNSKVKNGDGIVNKVLKVVLDNKVEKLQKNMSELISIHNSKLMCRVCNAVLHCENNVASHLNGKKHLANMQSKVDSLKNLRDIGIA</sequence>
<feature type="region of interest" description="Disordered" evidence="1">
    <location>
        <begin position="233"/>
        <end position="287"/>
    </location>
</feature>
<feature type="transmembrane region" description="Helical" evidence="2">
    <location>
        <begin position="20"/>
        <end position="40"/>
    </location>
</feature>
<dbReference type="InterPro" id="IPR003604">
    <property type="entry name" value="Matrin/U1-like-C_Znf_C2H2"/>
</dbReference>
<feature type="domain" description="U1-type" evidence="4">
    <location>
        <begin position="419"/>
        <end position="453"/>
    </location>
</feature>
<dbReference type="GO" id="GO:0008270">
    <property type="term" value="F:zinc ion binding"/>
    <property type="evidence" value="ECO:0007669"/>
    <property type="project" value="InterPro"/>
</dbReference>
<dbReference type="SUPFAM" id="SSF57667">
    <property type="entry name" value="beta-beta-alpha zinc fingers"/>
    <property type="match status" value="3"/>
</dbReference>
<feature type="transmembrane region" description="Helical" evidence="2">
    <location>
        <begin position="88"/>
        <end position="112"/>
    </location>
</feature>
<feature type="transmembrane region" description="Helical" evidence="2">
    <location>
        <begin position="119"/>
        <end position="137"/>
    </location>
</feature>
<name>A0A9D4VLL3_PEA</name>
<evidence type="ECO:0000259" key="4">
    <source>
        <dbReference type="SMART" id="SM00451"/>
    </source>
</evidence>
<dbReference type="Proteomes" id="UP001058974">
    <property type="component" value="Chromosome 7"/>
</dbReference>
<evidence type="ECO:0000313" key="5">
    <source>
        <dbReference type="EMBL" id="KAI5386203.1"/>
    </source>
</evidence>
<keyword evidence="2" id="KW-0472">Membrane</keyword>
<dbReference type="Gene3D" id="3.30.160.60">
    <property type="entry name" value="Classic Zinc Finger"/>
    <property type="match status" value="3"/>
</dbReference>
<comment type="caution">
    <text evidence="5">The sequence shown here is derived from an EMBL/GenBank/DDBJ whole genome shotgun (WGS) entry which is preliminary data.</text>
</comment>
<dbReference type="PANTHER" id="PTHR47487">
    <property type="entry name" value="OS06G0651300 PROTEIN-RELATED"/>
    <property type="match status" value="1"/>
</dbReference>
<keyword evidence="6" id="KW-1185">Reference proteome</keyword>
<dbReference type="Pfam" id="PF12874">
    <property type="entry name" value="zf-met"/>
    <property type="match status" value="3"/>
</dbReference>
<dbReference type="SMART" id="SM00355">
    <property type="entry name" value="ZnF_C2H2"/>
    <property type="match status" value="3"/>
</dbReference>
<dbReference type="AlphaFoldDB" id="A0A9D4VLL3"/>
<proteinExistence type="predicted"/>
<feature type="transmembrane region" description="Helical" evidence="2">
    <location>
        <begin position="52"/>
        <end position="76"/>
    </location>
</feature>
<keyword evidence="2" id="KW-0812">Transmembrane</keyword>
<dbReference type="PANTHER" id="PTHR47487:SF8">
    <property type="entry name" value="OS08G0270900 PROTEIN"/>
    <property type="match status" value="1"/>
</dbReference>
<dbReference type="EMBL" id="JAMSHJ010000007">
    <property type="protein sequence ID" value="KAI5386203.1"/>
    <property type="molecule type" value="Genomic_DNA"/>
</dbReference>
<dbReference type="Gramene" id="Psat07G0266700-T1">
    <property type="protein sequence ID" value="KAI5386203.1"/>
    <property type="gene ID" value="KIW84_072667"/>
</dbReference>
<organism evidence="5 6">
    <name type="scientific">Pisum sativum</name>
    <name type="common">Garden pea</name>
    <name type="synonym">Lathyrus oleraceus</name>
    <dbReference type="NCBI Taxonomy" id="3888"/>
    <lineage>
        <taxon>Eukaryota</taxon>
        <taxon>Viridiplantae</taxon>
        <taxon>Streptophyta</taxon>
        <taxon>Embryophyta</taxon>
        <taxon>Tracheophyta</taxon>
        <taxon>Spermatophyta</taxon>
        <taxon>Magnoliopsida</taxon>
        <taxon>eudicotyledons</taxon>
        <taxon>Gunneridae</taxon>
        <taxon>Pentapetalae</taxon>
        <taxon>rosids</taxon>
        <taxon>fabids</taxon>
        <taxon>Fabales</taxon>
        <taxon>Fabaceae</taxon>
        <taxon>Papilionoideae</taxon>
        <taxon>50 kb inversion clade</taxon>
        <taxon>NPAAA clade</taxon>
        <taxon>Hologalegina</taxon>
        <taxon>IRL clade</taxon>
        <taxon>Fabeae</taxon>
        <taxon>Lathyrus</taxon>
    </lineage>
</organism>
<evidence type="ECO:0000256" key="1">
    <source>
        <dbReference type="SAM" id="MobiDB-lite"/>
    </source>
</evidence>
<dbReference type="Pfam" id="PF03134">
    <property type="entry name" value="TB2_DP1_HVA22"/>
    <property type="match status" value="1"/>
</dbReference>
<gene>
    <name evidence="5" type="ORF">KIW84_072667</name>
</gene>
<dbReference type="GO" id="GO:0003676">
    <property type="term" value="F:nucleic acid binding"/>
    <property type="evidence" value="ECO:0007669"/>
    <property type="project" value="InterPro"/>
</dbReference>
<protein>
    <submittedName>
        <fullName evidence="5">Uncharacterized protein</fullName>
    </submittedName>
</protein>
<dbReference type="SMART" id="SM00451">
    <property type="entry name" value="ZnF_U1"/>
    <property type="match status" value="3"/>
</dbReference>
<accession>A0A9D4VLL3</accession>
<feature type="domain" description="U1-type" evidence="4">
    <location>
        <begin position="288"/>
        <end position="322"/>
    </location>
</feature>
<feature type="domain" description="U1-type" evidence="4">
    <location>
        <begin position="547"/>
        <end position="581"/>
    </location>
</feature>
<feature type="domain" description="C2H2-type" evidence="3">
    <location>
        <begin position="422"/>
        <end position="446"/>
    </location>
</feature>
<dbReference type="InterPro" id="IPR036236">
    <property type="entry name" value="Znf_C2H2_sf"/>
</dbReference>
<evidence type="ECO:0000256" key="2">
    <source>
        <dbReference type="SAM" id="Phobius"/>
    </source>
</evidence>
<evidence type="ECO:0000313" key="6">
    <source>
        <dbReference type="Proteomes" id="UP001058974"/>
    </source>
</evidence>
<evidence type="ECO:0000259" key="3">
    <source>
        <dbReference type="SMART" id="SM00355"/>
    </source>
</evidence>